<feature type="domain" description="Apple" evidence="15">
    <location>
        <begin position="114"/>
        <end position="202"/>
    </location>
</feature>
<keyword evidence="2" id="KW-0723">Serine/threonine-protein kinase</keyword>
<dbReference type="GO" id="GO:0004674">
    <property type="term" value="F:protein serine/threonine kinase activity"/>
    <property type="evidence" value="ECO:0007669"/>
    <property type="project" value="UniProtKB-KW"/>
</dbReference>
<evidence type="ECO:0000256" key="7">
    <source>
        <dbReference type="ARBA" id="ARBA00022840"/>
    </source>
</evidence>
<evidence type="ECO:0000256" key="10">
    <source>
        <dbReference type="ARBA" id="ARBA00047899"/>
    </source>
</evidence>
<keyword evidence="5" id="KW-0547">Nucleotide-binding</keyword>
<keyword evidence="13" id="KW-0472">Membrane</keyword>
<dbReference type="GO" id="GO:0048544">
    <property type="term" value="P:recognition of pollen"/>
    <property type="evidence" value="ECO:0007669"/>
    <property type="project" value="InterPro"/>
</dbReference>
<dbReference type="InterPro" id="IPR008271">
    <property type="entry name" value="Ser/Thr_kinase_AS"/>
</dbReference>
<dbReference type="GO" id="GO:0005524">
    <property type="term" value="F:ATP binding"/>
    <property type="evidence" value="ECO:0007669"/>
    <property type="project" value="UniProtKB-KW"/>
</dbReference>
<name>A0A9Q0GKJ3_9ROSI</name>
<dbReference type="InterPro" id="IPR011009">
    <property type="entry name" value="Kinase-like_dom_sf"/>
</dbReference>
<evidence type="ECO:0000259" key="15">
    <source>
        <dbReference type="PROSITE" id="PS50948"/>
    </source>
</evidence>
<keyword evidence="4" id="KW-0732">Signal</keyword>
<evidence type="ECO:0000313" key="16">
    <source>
        <dbReference type="EMBL" id="KAJ4850670.1"/>
    </source>
</evidence>
<sequence length="598" mass="67589">MFRTGILNGISFRRSYGLMLNQEGTYYNCRFLNDSSLSRLVIGKSGDIHRCSWIDSTTRWLVDLIAQDDPCDFYGFCGPNGICQIPDSQPCSCLARFVQKVPKAWDRRDFTSGCIRKGPLNYTGDRFEIYYNIKMPAAHESWFSGNMKLKECENMCMKNCSCTAYTNPETEERGSGCVLWFGELINMRTSREYGQPIYIRVAASDLVDGEAENNRKPGMKKKRMVAVAVGSMTSAGVALGVLAFVLCIWRKKQQRDGEMKDDLDLPLFDLGTIACATNNFSVTNELGKGGYGPVYKGILKDGQEIAVKRLSKNSRQGNDEFKNEVMHIAKLQHRNLVKLLGCCIQEDEKMLVYEYLPNRSLDFFIFDQTQSEQLDWSKRYHIIDGIARGLLYLHQDSRRRIIHRDLKASNILLDFEMNPKISDFGLARSFAGNETEVNTIKVAGTFGYISPEYAIEGLYSVKSDVFSFGVMVLEIVSGKRNRGYSHPGHHLNLLGHAWRLFKEGRYQELIASSLLESCNSLEVLRSIHVGLLCVQDKPKDRPSMSAVVVMLASESELPQPKQPGFFTERDLEEETDGSSTHQEPCSAKECTITLLEGR</sequence>
<dbReference type="InterPro" id="IPR003609">
    <property type="entry name" value="Pan_app"/>
</dbReference>
<dbReference type="PANTHER" id="PTHR27002">
    <property type="entry name" value="RECEPTOR-LIKE SERINE/THREONINE-PROTEIN KINASE SD1-8"/>
    <property type="match status" value="1"/>
</dbReference>
<dbReference type="InterPro" id="IPR001245">
    <property type="entry name" value="Ser-Thr/Tyr_kinase_cat_dom"/>
</dbReference>
<dbReference type="InterPro" id="IPR021820">
    <property type="entry name" value="S-locus_recpt_kinase_C"/>
</dbReference>
<dbReference type="Pfam" id="PF07714">
    <property type="entry name" value="PK_Tyr_Ser-Thr"/>
    <property type="match status" value="1"/>
</dbReference>
<dbReference type="AlphaFoldDB" id="A0A9Q0GKJ3"/>
<evidence type="ECO:0000256" key="1">
    <source>
        <dbReference type="ARBA" id="ARBA00012513"/>
    </source>
</evidence>
<evidence type="ECO:0000256" key="3">
    <source>
        <dbReference type="ARBA" id="ARBA00022679"/>
    </source>
</evidence>
<dbReference type="FunFam" id="1.10.510.10:FF:000060">
    <property type="entry name" value="G-type lectin S-receptor-like serine/threonine-protein kinase"/>
    <property type="match status" value="1"/>
</dbReference>
<feature type="transmembrane region" description="Helical" evidence="13">
    <location>
        <begin position="224"/>
        <end position="246"/>
    </location>
</feature>
<dbReference type="PROSITE" id="PS00108">
    <property type="entry name" value="PROTEIN_KINASE_ST"/>
    <property type="match status" value="1"/>
</dbReference>
<keyword evidence="13" id="KW-1133">Transmembrane helix</keyword>
<dbReference type="EMBL" id="JAKUCV010000260">
    <property type="protein sequence ID" value="KAJ4850670.1"/>
    <property type="molecule type" value="Genomic_DNA"/>
</dbReference>
<feature type="region of interest" description="Disordered" evidence="12">
    <location>
        <begin position="555"/>
        <end position="598"/>
    </location>
</feature>
<dbReference type="PROSITE" id="PS50011">
    <property type="entry name" value="PROTEIN_KINASE_DOM"/>
    <property type="match status" value="1"/>
</dbReference>
<dbReference type="PROSITE" id="PS50948">
    <property type="entry name" value="PAN"/>
    <property type="match status" value="1"/>
</dbReference>
<dbReference type="InterPro" id="IPR000858">
    <property type="entry name" value="S_locus_glycoprot_dom"/>
</dbReference>
<evidence type="ECO:0000256" key="13">
    <source>
        <dbReference type="SAM" id="Phobius"/>
    </source>
</evidence>
<organism evidence="16 17">
    <name type="scientific">Turnera subulata</name>
    <dbReference type="NCBI Taxonomy" id="218843"/>
    <lineage>
        <taxon>Eukaryota</taxon>
        <taxon>Viridiplantae</taxon>
        <taxon>Streptophyta</taxon>
        <taxon>Embryophyta</taxon>
        <taxon>Tracheophyta</taxon>
        <taxon>Spermatophyta</taxon>
        <taxon>Magnoliopsida</taxon>
        <taxon>eudicotyledons</taxon>
        <taxon>Gunneridae</taxon>
        <taxon>Pentapetalae</taxon>
        <taxon>rosids</taxon>
        <taxon>fabids</taxon>
        <taxon>Malpighiales</taxon>
        <taxon>Passifloraceae</taxon>
        <taxon>Turnera</taxon>
    </lineage>
</organism>
<evidence type="ECO:0000313" key="17">
    <source>
        <dbReference type="Proteomes" id="UP001141552"/>
    </source>
</evidence>
<keyword evidence="9" id="KW-0325">Glycoprotein</keyword>
<evidence type="ECO:0000256" key="5">
    <source>
        <dbReference type="ARBA" id="ARBA00022741"/>
    </source>
</evidence>
<keyword evidence="7" id="KW-0067">ATP-binding</keyword>
<proteinExistence type="predicted"/>
<dbReference type="PANTHER" id="PTHR27002:SF1039">
    <property type="entry name" value="NON-SPECIFIC SERINE_THREONINE PROTEIN KINASE"/>
    <property type="match status" value="1"/>
</dbReference>
<keyword evidence="17" id="KW-1185">Reference proteome</keyword>
<keyword evidence="6" id="KW-0418">Kinase</keyword>
<dbReference type="Proteomes" id="UP001141552">
    <property type="component" value="Unassembled WGS sequence"/>
</dbReference>
<reference evidence="16" key="2">
    <citation type="journal article" date="2023" name="Plants (Basel)">
        <title>Annotation of the Turnera subulata (Passifloraceae) Draft Genome Reveals the S-Locus Evolved after the Divergence of Turneroideae from Passifloroideae in a Stepwise Manner.</title>
        <authorList>
            <person name="Henning P.M."/>
            <person name="Roalson E.H."/>
            <person name="Mir W."/>
            <person name="McCubbin A.G."/>
            <person name="Shore J.S."/>
        </authorList>
    </citation>
    <scope>NUCLEOTIDE SEQUENCE</scope>
    <source>
        <strain evidence="16">F60SS</strain>
    </source>
</reference>
<keyword evidence="3" id="KW-0808">Transferase</keyword>
<evidence type="ECO:0000256" key="9">
    <source>
        <dbReference type="ARBA" id="ARBA00023180"/>
    </source>
</evidence>
<dbReference type="SMART" id="SM00473">
    <property type="entry name" value="PAN_AP"/>
    <property type="match status" value="1"/>
</dbReference>
<dbReference type="Gene3D" id="1.10.510.10">
    <property type="entry name" value="Transferase(Phosphotransferase) domain 1"/>
    <property type="match status" value="1"/>
</dbReference>
<evidence type="ECO:0000256" key="8">
    <source>
        <dbReference type="ARBA" id="ARBA00023157"/>
    </source>
</evidence>
<dbReference type="Pfam" id="PF00954">
    <property type="entry name" value="S_locus_glycop"/>
    <property type="match status" value="1"/>
</dbReference>
<evidence type="ECO:0000256" key="12">
    <source>
        <dbReference type="SAM" id="MobiDB-lite"/>
    </source>
</evidence>
<dbReference type="CDD" id="cd01098">
    <property type="entry name" value="PAN_AP_plant"/>
    <property type="match status" value="1"/>
</dbReference>
<feature type="domain" description="Protein kinase" evidence="14">
    <location>
        <begin position="280"/>
        <end position="565"/>
    </location>
</feature>
<reference evidence="16" key="1">
    <citation type="submission" date="2022-02" db="EMBL/GenBank/DDBJ databases">
        <authorList>
            <person name="Henning P.M."/>
            <person name="McCubbin A.G."/>
            <person name="Shore J.S."/>
        </authorList>
    </citation>
    <scope>NUCLEOTIDE SEQUENCE</scope>
    <source>
        <strain evidence="16">F60SS</strain>
        <tissue evidence="16">Leaves</tissue>
    </source>
</reference>
<comment type="catalytic activity">
    <reaction evidence="10">
        <text>L-threonyl-[protein] + ATP = O-phospho-L-threonyl-[protein] + ADP + H(+)</text>
        <dbReference type="Rhea" id="RHEA:46608"/>
        <dbReference type="Rhea" id="RHEA-COMP:11060"/>
        <dbReference type="Rhea" id="RHEA-COMP:11605"/>
        <dbReference type="ChEBI" id="CHEBI:15378"/>
        <dbReference type="ChEBI" id="CHEBI:30013"/>
        <dbReference type="ChEBI" id="CHEBI:30616"/>
        <dbReference type="ChEBI" id="CHEBI:61977"/>
        <dbReference type="ChEBI" id="CHEBI:456216"/>
        <dbReference type="EC" id="2.7.11.1"/>
    </reaction>
</comment>
<comment type="catalytic activity">
    <reaction evidence="11">
        <text>L-seryl-[protein] + ATP = O-phospho-L-seryl-[protein] + ADP + H(+)</text>
        <dbReference type="Rhea" id="RHEA:17989"/>
        <dbReference type="Rhea" id="RHEA-COMP:9863"/>
        <dbReference type="Rhea" id="RHEA-COMP:11604"/>
        <dbReference type="ChEBI" id="CHEBI:15378"/>
        <dbReference type="ChEBI" id="CHEBI:29999"/>
        <dbReference type="ChEBI" id="CHEBI:30616"/>
        <dbReference type="ChEBI" id="CHEBI:83421"/>
        <dbReference type="ChEBI" id="CHEBI:456216"/>
        <dbReference type="EC" id="2.7.11.1"/>
    </reaction>
</comment>
<evidence type="ECO:0000256" key="4">
    <source>
        <dbReference type="ARBA" id="ARBA00022729"/>
    </source>
</evidence>
<evidence type="ECO:0000256" key="11">
    <source>
        <dbReference type="ARBA" id="ARBA00048679"/>
    </source>
</evidence>
<dbReference type="FunFam" id="3.30.200.20:FF:000195">
    <property type="entry name" value="G-type lectin S-receptor-like serine/threonine-protein kinase"/>
    <property type="match status" value="1"/>
</dbReference>
<evidence type="ECO:0000256" key="6">
    <source>
        <dbReference type="ARBA" id="ARBA00022777"/>
    </source>
</evidence>
<keyword evidence="8" id="KW-1015">Disulfide bond</keyword>
<dbReference type="OrthoDB" id="785331at2759"/>
<dbReference type="Gene3D" id="3.30.200.20">
    <property type="entry name" value="Phosphorylase Kinase, domain 1"/>
    <property type="match status" value="1"/>
</dbReference>
<dbReference type="SUPFAM" id="SSF56112">
    <property type="entry name" value="Protein kinase-like (PK-like)"/>
    <property type="match status" value="1"/>
</dbReference>
<accession>A0A9Q0GKJ3</accession>
<dbReference type="CDD" id="cd14066">
    <property type="entry name" value="STKc_IRAK"/>
    <property type="match status" value="1"/>
</dbReference>
<comment type="caution">
    <text evidence="16">The sequence shown here is derived from an EMBL/GenBank/DDBJ whole genome shotgun (WGS) entry which is preliminary data.</text>
</comment>
<dbReference type="SMART" id="SM00220">
    <property type="entry name" value="S_TKc"/>
    <property type="match status" value="1"/>
</dbReference>
<dbReference type="InterPro" id="IPR000719">
    <property type="entry name" value="Prot_kinase_dom"/>
</dbReference>
<dbReference type="EC" id="2.7.11.1" evidence="1"/>
<evidence type="ECO:0000256" key="2">
    <source>
        <dbReference type="ARBA" id="ARBA00022527"/>
    </source>
</evidence>
<dbReference type="Pfam" id="PF08276">
    <property type="entry name" value="PAN_2"/>
    <property type="match status" value="1"/>
</dbReference>
<gene>
    <name evidence="16" type="ORF">Tsubulata_044350</name>
</gene>
<dbReference type="Pfam" id="PF11883">
    <property type="entry name" value="DUF3403"/>
    <property type="match status" value="1"/>
</dbReference>
<dbReference type="GO" id="GO:0005886">
    <property type="term" value="C:plasma membrane"/>
    <property type="evidence" value="ECO:0007669"/>
    <property type="project" value="TreeGrafter"/>
</dbReference>
<keyword evidence="13" id="KW-0812">Transmembrane</keyword>
<evidence type="ECO:0000259" key="14">
    <source>
        <dbReference type="PROSITE" id="PS50011"/>
    </source>
</evidence>
<protein>
    <recommendedName>
        <fullName evidence="1">non-specific serine/threonine protein kinase</fullName>
        <ecNumber evidence="1">2.7.11.1</ecNumber>
    </recommendedName>
</protein>